<gene>
    <name evidence="3" type="ORF">ElyMa_000388200</name>
</gene>
<organism evidence="3 4">
    <name type="scientific">Elysia marginata</name>
    <dbReference type="NCBI Taxonomy" id="1093978"/>
    <lineage>
        <taxon>Eukaryota</taxon>
        <taxon>Metazoa</taxon>
        <taxon>Spiralia</taxon>
        <taxon>Lophotrochozoa</taxon>
        <taxon>Mollusca</taxon>
        <taxon>Gastropoda</taxon>
        <taxon>Heterobranchia</taxon>
        <taxon>Euthyneura</taxon>
        <taxon>Panpulmonata</taxon>
        <taxon>Sacoglossa</taxon>
        <taxon>Placobranchoidea</taxon>
        <taxon>Plakobranchidae</taxon>
        <taxon>Elysia</taxon>
    </lineage>
</organism>
<reference evidence="3 4" key="1">
    <citation type="journal article" date="2021" name="Elife">
        <title>Chloroplast acquisition without the gene transfer in kleptoplastic sea slugs, Plakobranchus ocellatus.</title>
        <authorList>
            <person name="Maeda T."/>
            <person name="Takahashi S."/>
            <person name="Yoshida T."/>
            <person name="Shimamura S."/>
            <person name="Takaki Y."/>
            <person name="Nagai Y."/>
            <person name="Toyoda A."/>
            <person name="Suzuki Y."/>
            <person name="Arimoto A."/>
            <person name="Ishii H."/>
            <person name="Satoh N."/>
            <person name="Nishiyama T."/>
            <person name="Hasebe M."/>
            <person name="Maruyama T."/>
            <person name="Minagawa J."/>
            <person name="Obokata J."/>
            <person name="Shigenobu S."/>
        </authorList>
    </citation>
    <scope>NUCLEOTIDE SEQUENCE [LARGE SCALE GENOMIC DNA]</scope>
</reference>
<evidence type="ECO:0000313" key="4">
    <source>
        <dbReference type="Proteomes" id="UP000762676"/>
    </source>
</evidence>
<sequence>MPEIVLGEKFSSFESLKDAIERYQKANNVQLIVKDSKLLGRIAKTMPKLMDVVNKDIMYYRLAYACEFHGEYKSKGKVKPNHISKRRGCPMRILLRLAEDLHHLVVYELFEQHNHALEPRDEKNPPKSQMFRMARLNSSRYSLTKLEEGEGGEIVDVDMCVGNQLFDDDEVRGESVLSSSANKTDSPTPIARLIGNATKRVLTESDLKSSSGTFHSELKRQKLILQNRKLELETKKLELENKKLELEVRLLERRQEELDQQQQTPNLAAGEGNTYYVSHVINDSKEVLLGGAGTAFASSSAAAAEVIKSLTGRGQPIQIITQ</sequence>
<dbReference type="InterPro" id="IPR040854">
    <property type="entry name" value="ZSWIM9"/>
</dbReference>
<evidence type="ECO:0000256" key="1">
    <source>
        <dbReference type="SAM" id="Coils"/>
    </source>
</evidence>
<feature type="domain" description="ZSWIM3 N-terminal" evidence="2">
    <location>
        <begin position="6"/>
        <end position="115"/>
    </location>
</feature>
<protein>
    <recommendedName>
        <fullName evidence="2">ZSWIM3 N-terminal domain-containing protein</fullName>
    </recommendedName>
</protein>
<comment type="caution">
    <text evidence="3">The sequence shown here is derived from an EMBL/GenBank/DDBJ whole genome shotgun (WGS) entry which is preliminary data.</text>
</comment>
<proteinExistence type="predicted"/>
<dbReference type="PANTHER" id="PTHR47086:SF4">
    <property type="entry name" value="BTB DOMAIN-CONTAINING PROTEIN"/>
    <property type="match status" value="1"/>
</dbReference>
<dbReference type="EMBL" id="BMAT01000778">
    <property type="protein sequence ID" value="GFR72829.1"/>
    <property type="molecule type" value="Genomic_DNA"/>
</dbReference>
<feature type="coiled-coil region" evidence="1">
    <location>
        <begin position="215"/>
        <end position="264"/>
    </location>
</feature>
<accession>A0AAV4FIF7</accession>
<evidence type="ECO:0000259" key="2">
    <source>
        <dbReference type="Pfam" id="PF21599"/>
    </source>
</evidence>
<dbReference type="PANTHER" id="PTHR47086">
    <property type="entry name" value="BTB DOMAIN-CONTAINING PROTEIN"/>
    <property type="match status" value="1"/>
</dbReference>
<keyword evidence="4" id="KW-1185">Reference proteome</keyword>
<dbReference type="Proteomes" id="UP000762676">
    <property type="component" value="Unassembled WGS sequence"/>
</dbReference>
<evidence type="ECO:0000313" key="3">
    <source>
        <dbReference type="EMBL" id="GFR72829.1"/>
    </source>
</evidence>
<dbReference type="Pfam" id="PF21599">
    <property type="entry name" value="ZSWIM3_N"/>
    <property type="match status" value="1"/>
</dbReference>
<name>A0AAV4FIF7_9GAST</name>
<dbReference type="InterPro" id="IPR048325">
    <property type="entry name" value="ZSWIM3_N"/>
</dbReference>
<keyword evidence="1" id="KW-0175">Coiled coil</keyword>
<dbReference type="AlphaFoldDB" id="A0AAV4FIF7"/>